<sequence length="421" mass="46384">MHSSIIESMDNGLSMDLDALITRVMSVEDKTLGSVEQGFVVRYRGRLMGEDTARLYDWLEDALRPYQLTPVFRMEDRRHVVYFIPAQPQPKPSSGRLNLILFILTLISVIYTGGAMSITQEPPPGFIPGLMAYLSAGWPFAVAILSIMGAHEFGHYLMGRYHNVHVSLPYFIPFPNVFGTLGAVINMKERVKNRRVLLDIGIAGPLSGLVVSLLVLGIGLSLSNLSTLPPAPPQLPSEGGFFQQFLDRLTAPVTLTLEGNSILYLLMKYLRFGMLLPAPADYGGVPPVLYWIRYFFTASPPPYGGVDVSLHPVAWAGWGGLLITALNLIPAGTLDGGHLINVLIGRKRAMRLLPWIQGILLAMSLLSINWLIWLLLISWLGKAYAEPLDEITPLDPPRKALAVLGIIIFFLVFTPVPISGM</sequence>
<evidence type="ECO:0000256" key="1">
    <source>
        <dbReference type="ARBA" id="ARBA00001947"/>
    </source>
</evidence>
<dbReference type="AlphaFoldDB" id="E8N166"/>
<feature type="transmembrane region" description="Helical" evidence="10">
    <location>
        <begin position="130"/>
        <end position="150"/>
    </location>
</feature>
<evidence type="ECO:0000256" key="3">
    <source>
        <dbReference type="ARBA" id="ARBA00007931"/>
    </source>
</evidence>
<dbReference type="STRING" id="926569.ANT_27830"/>
<comment type="similarity">
    <text evidence="3">Belongs to the peptidase M50B family.</text>
</comment>
<keyword evidence="7" id="KW-0809">Transit peptide</keyword>
<comment type="subcellular location">
    <subcellularLocation>
        <location evidence="2">Membrane</location>
        <topology evidence="2">Multi-pass membrane protein</topology>
    </subcellularLocation>
</comment>
<evidence type="ECO:0000256" key="2">
    <source>
        <dbReference type="ARBA" id="ARBA00004141"/>
    </source>
</evidence>
<evidence type="ECO:0000256" key="7">
    <source>
        <dbReference type="ARBA" id="ARBA00022946"/>
    </source>
</evidence>
<gene>
    <name evidence="12" type="ordered locus">ANT_27830</name>
</gene>
<feature type="transmembrane region" description="Helical" evidence="10">
    <location>
        <begin position="196"/>
        <end position="220"/>
    </location>
</feature>
<keyword evidence="13" id="KW-1185">Reference proteome</keyword>
<name>E8N166_ANATU</name>
<feature type="transmembrane region" description="Helical" evidence="10">
    <location>
        <begin position="274"/>
        <end position="293"/>
    </location>
</feature>
<dbReference type="GO" id="GO:0008233">
    <property type="term" value="F:peptidase activity"/>
    <property type="evidence" value="ECO:0007669"/>
    <property type="project" value="UniProtKB-KW"/>
</dbReference>
<protein>
    <submittedName>
        <fullName evidence="12">Peptidase M50 family protein</fullName>
    </submittedName>
</protein>
<dbReference type="CDD" id="cd06160">
    <property type="entry name" value="S2P-M50_like_2"/>
    <property type="match status" value="1"/>
</dbReference>
<dbReference type="InterPro" id="IPR008915">
    <property type="entry name" value="Peptidase_M50"/>
</dbReference>
<reference evidence="12 13" key="1">
    <citation type="submission" date="2010-12" db="EMBL/GenBank/DDBJ databases">
        <title>Whole genome sequence of Anaerolinea thermophila UNI-1.</title>
        <authorList>
            <person name="Narita-Yamada S."/>
            <person name="Kishi E."/>
            <person name="Watanabe Y."/>
            <person name="Takasaki K."/>
            <person name="Ankai A."/>
            <person name="Oguchi A."/>
            <person name="Fukui S."/>
            <person name="Takahashi M."/>
            <person name="Yashiro I."/>
            <person name="Hosoyama A."/>
            <person name="Sekiguchi Y."/>
            <person name="Hanada S."/>
            <person name="Fujita N."/>
        </authorList>
    </citation>
    <scope>NUCLEOTIDE SEQUENCE [LARGE SCALE GENOMIC DNA]</scope>
    <source>
        <strain evidence="13">DSM 14523 / JCM 11388 / NBRC 100420 / UNI-1</strain>
    </source>
</reference>
<dbReference type="Proteomes" id="UP000008922">
    <property type="component" value="Chromosome"/>
</dbReference>
<keyword evidence="8 10" id="KW-1133">Transmembrane helix</keyword>
<evidence type="ECO:0000256" key="6">
    <source>
        <dbReference type="ARBA" id="ARBA00022801"/>
    </source>
</evidence>
<feature type="transmembrane region" description="Helical" evidence="10">
    <location>
        <begin position="400"/>
        <end position="418"/>
    </location>
</feature>
<evidence type="ECO:0000313" key="12">
    <source>
        <dbReference type="EMBL" id="BAJ64809.1"/>
    </source>
</evidence>
<evidence type="ECO:0000256" key="10">
    <source>
        <dbReference type="SAM" id="Phobius"/>
    </source>
</evidence>
<proteinExistence type="inferred from homology"/>
<organism evidence="12 13">
    <name type="scientific">Anaerolinea thermophila (strain DSM 14523 / JCM 11388 / NBRC 100420 / UNI-1)</name>
    <dbReference type="NCBI Taxonomy" id="926569"/>
    <lineage>
        <taxon>Bacteria</taxon>
        <taxon>Bacillati</taxon>
        <taxon>Chloroflexota</taxon>
        <taxon>Anaerolineae</taxon>
        <taxon>Anaerolineales</taxon>
        <taxon>Anaerolineaceae</taxon>
        <taxon>Anaerolinea</taxon>
    </lineage>
</organism>
<comment type="cofactor">
    <cofactor evidence="1">
        <name>Zn(2+)</name>
        <dbReference type="ChEBI" id="CHEBI:29105"/>
    </cofactor>
</comment>
<feature type="transmembrane region" description="Helical" evidence="10">
    <location>
        <begin position="313"/>
        <end position="334"/>
    </location>
</feature>
<feature type="domain" description="Peptidase M50" evidence="11">
    <location>
        <begin position="140"/>
        <end position="350"/>
    </location>
</feature>
<keyword evidence="4" id="KW-0645">Protease</keyword>
<dbReference type="PANTHER" id="PTHR31412:SF0">
    <property type="entry name" value="ZINC METALLOPROTEASE EGY1, CHLOROPLASTIC-RELATED"/>
    <property type="match status" value="1"/>
</dbReference>
<evidence type="ECO:0000256" key="9">
    <source>
        <dbReference type="ARBA" id="ARBA00023136"/>
    </source>
</evidence>
<dbReference type="PANTHER" id="PTHR31412">
    <property type="entry name" value="ZINC METALLOPROTEASE EGY1"/>
    <property type="match status" value="1"/>
</dbReference>
<keyword evidence="9 10" id="KW-0472">Membrane</keyword>
<dbReference type="eggNOG" id="COG1994">
    <property type="taxonomic scope" value="Bacteria"/>
</dbReference>
<dbReference type="Pfam" id="PF02163">
    <property type="entry name" value="Peptidase_M50"/>
    <property type="match status" value="1"/>
</dbReference>
<dbReference type="GO" id="GO:0006508">
    <property type="term" value="P:proteolysis"/>
    <property type="evidence" value="ECO:0007669"/>
    <property type="project" value="UniProtKB-KW"/>
</dbReference>
<feature type="transmembrane region" description="Helical" evidence="10">
    <location>
        <begin position="97"/>
        <end position="118"/>
    </location>
</feature>
<dbReference type="EMBL" id="AP012029">
    <property type="protein sequence ID" value="BAJ64809.1"/>
    <property type="molecule type" value="Genomic_DNA"/>
</dbReference>
<dbReference type="InParanoid" id="E8N166"/>
<evidence type="ECO:0000256" key="5">
    <source>
        <dbReference type="ARBA" id="ARBA00022692"/>
    </source>
</evidence>
<evidence type="ECO:0000256" key="8">
    <source>
        <dbReference type="ARBA" id="ARBA00022989"/>
    </source>
</evidence>
<dbReference type="KEGG" id="atm:ANT_27830"/>
<feature type="transmembrane region" description="Helical" evidence="10">
    <location>
        <begin position="355"/>
        <end position="380"/>
    </location>
</feature>
<evidence type="ECO:0000313" key="13">
    <source>
        <dbReference type="Proteomes" id="UP000008922"/>
    </source>
</evidence>
<evidence type="ECO:0000256" key="4">
    <source>
        <dbReference type="ARBA" id="ARBA00022670"/>
    </source>
</evidence>
<accession>E8N166</accession>
<keyword evidence="6" id="KW-0378">Hydrolase</keyword>
<keyword evidence="5 10" id="KW-0812">Transmembrane</keyword>
<evidence type="ECO:0000259" key="11">
    <source>
        <dbReference type="Pfam" id="PF02163"/>
    </source>
</evidence>
<dbReference type="InterPro" id="IPR044838">
    <property type="entry name" value="EGY1-like"/>
</dbReference>
<dbReference type="HOGENOM" id="CLU_028221_0_1_0"/>
<dbReference type="GO" id="GO:0016020">
    <property type="term" value="C:membrane"/>
    <property type="evidence" value="ECO:0007669"/>
    <property type="project" value="UniProtKB-SubCell"/>
</dbReference>